<comment type="caution">
    <text evidence="1">The sequence shown here is derived from an EMBL/GenBank/DDBJ whole genome shotgun (WGS) entry which is preliminary data.</text>
</comment>
<gene>
    <name evidence="1" type="ORF">ACFOWZ_37095</name>
</gene>
<sequence length="118" mass="12346">MTDTWSEALAVVRDGDDDQVVALGAQLAEKYLMNDDHLDVVPSLILSVETGTGGAGQASTSRRRWRGRSVTLASSVAKVPVGRTTPGPHRATAASAAEWLGFLAEHGVSSQLCLSTPS</sequence>
<protein>
    <submittedName>
        <fullName evidence="1">Uncharacterized protein</fullName>
    </submittedName>
</protein>
<accession>A0ABV8C555</accession>
<keyword evidence="2" id="KW-1185">Reference proteome</keyword>
<name>A0ABV8C555_9PSEU</name>
<proteinExistence type="predicted"/>
<dbReference type="Proteomes" id="UP001595690">
    <property type="component" value="Unassembled WGS sequence"/>
</dbReference>
<evidence type="ECO:0000313" key="1">
    <source>
        <dbReference type="EMBL" id="MFC3897125.1"/>
    </source>
</evidence>
<dbReference type="EMBL" id="JBHRZI010000032">
    <property type="protein sequence ID" value="MFC3897125.1"/>
    <property type="molecule type" value="Genomic_DNA"/>
</dbReference>
<evidence type="ECO:0000313" key="2">
    <source>
        <dbReference type="Proteomes" id="UP001595690"/>
    </source>
</evidence>
<organism evidence="1 2">
    <name type="scientific">Lentzea rhizosphaerae</name>
    <dbReference type="NCBI Taxonomy" id="2041025"/>
    <lineage>
        <taxon>Bacteria</taxon>
        <taxon>Bacillati</taxon>
        <taxon>Actinomycetota</taxon>
        <taxon>Actinomycetes</taxon>
        <taxon>Pseudonocardiales</taxon>
        <taxon>Pseudonocardiaceae</taxon>
        <taxon>Lentzea</taxon>
    </lineage>
</organism>
<reference evidence="2" key="1">
    <citation type="journal article" date="2019" name="Int. J. Syst. Evol. Microbiol.">
        <title>The Global Catalogue of Microorganisms (GCM) 10K type strain sequencing project: providing services to taxonomists for standard genome sequencing and annotation.</title>
        <authorList>
            <consortium name="The Broad Institute Genomics Platform"/>
            <consortium name="The Broad Institute Genome Sequencing Center for Infectious Disease"/>
            <person name="Wu L."/>
            <person name="Ma J."/>
        </authorList>
    </citation>
    <scope>NUCLEOTIDE SEQUENCE [LARGE SCALE GENOMIC DNA]</scope>
    <source>
        <strain evidence="2">CGMCC 4.7405</strain>
    </source>
</reference>
<dbReference type="RefSeq" id="WP_382378610.1">
    <property type="nucleotide sequence ID" value="NZ_JBHRZI010000032.1"/>
</dbReference>